<gene>
    <name evidence="2" type="ordered locus">Tpen_1431</name>
</gene>
<dbReference type="GO" id="GO:0035312">
    <property type="term" value="F:5'-3' DNA exonuclease activity"/>
    <property type="evidence" value="ECO:0007669"/>
    <property type="project" value="TreeGrafter"/>
</dbReference>
<dbReference type="CDD" id="cd07432">
    <property type="entry name" value="PHP_HisPPase"/>
    <property type="match status" value="1"/>
</dbReference>
<dbReference type="AlphaFoldDB" id="A1S048"/>
<dbReference type="InterPro" id="IPR004013">
    <property type="entry name" value="PHP_dom"/>
</dbReference>
<name>A1S048_THEPD</name>
<dbReference type="HOGENOM" id="CLU_032306_1_0_2"/>
<evidence type="ECO:0000313" key="2">
    <source>
        <dbReference type="EMBL" id="ABL78828.1"/>
    </source>
</evidence>
<dbReference type="InterPro" id="IPR016195">
    <property type="entry name" value="Pol/histidinol_Pase-like"/>
</dbReference>
<dbReference type="InterPro" id="IPR003141">
    <property type="entry name" value="Pol/His_phosphatase_N"/>
</dbReference>
<dbReference type="EnsemblBacteria" id="ABL78828">
    <property type="protein sequence ID" value="ABL78828"/>
    <property type="gene ID" value="Tpen_1431"/>
</dbReference>
<protein>
    <submittedName>
        <fullName evidence="2">PHP C-terminal domain protein</fullName>
    </submittedName>
</protein>
<dbReference type="PANTHER" id="PTHR42924">
    <property type="entry name" value="EXONUCLEASE"/>
    <property type="match status" value="1"/>
</dbReference>
<sequence>MTREDKEKYEFVLLPFEVPEGVEAIEVEYSYRAAGSGECEVDIGLFSPGDPSFPADPSVFRGWSGTNKKRFVVGRRYATPGYLPGDITPGTWHILLGLYKIPECGCEYEVRVELLGSERGEEARVPQPAGGGGGARGPGWFKGDLHVHSVHSDGDASVAELARIASGKGLDFVVLTDHNTVSHVAECLSTAGPARVFPGMEVTTYYGHMNLFGVRSWVDFRARSEGDARRVIEEAKRRGYFTSINHPKPDYPWLLGNEDRVDGLEVWQTVWEYFNYLSLRKYVELLERGRDVVAVGGSDAHRVAREEGIPRLGEPTTVVYMERLSEDEFLKSLRLGRVYVTENPSGPRLVYRARGGGAEASLETSRLLPRVESIEVFVEGGAGSVVLLLTPGGVVKLGFVDGDSSVVKASVEHSGDGFYALPLLASAEYPFDDPLSEDAVVRAIANPVLARR</sequence>
<organism evidence="2 3">
    <name type="scientific">Thermofilum pendens (strain DSM 2475 / Hrk 5)</name>
    <dbReference type="NCBI Taxonomy" id="368408"/>
    <lineage>
        <taxon>Archaea</taxon>
        <taxon>Thermoproteota</taxon>
        <taxon>Thermoprotei</taxon>
        <taxon>Thermofilales</taxon>
        <taxon>Thermofilaceae</taxon>
        <taxon>Thermofilum</taxon>
    </lineage>
</organism>
<dbReference type="SUPFAM" id="SSF89550">
    <property type="entry name" value="PHP domain-like"/>
    <property type="match status" value="1"/>
</dbReference>
<dbReference type="InterPro" id="IPR052018">
    <property type="entry name" value="PHP_domain"/>
</dbReference>
<dbReference type="EMBL" id="CP000505">
    <property type="protein sequence ID" value="ABL78828.1"/>
    <property type="molecule type" value="Genomic_DNA"/>
</dbReference>
<proteinExistence type="predicted"/>
<reference evidence="3" key="1">
    <citation type="journal article" date="2008" name="J. Bacteriol.">
        <title>Genome sequence of Thermofilum pendens reveals an exceptional loss of biosynthetic pathways without genome reduction.</title>
        <authorList>
            <person name="Anderson I."/>
            <person name="Rodriguez J."/>
            <person name="Susanti D."/>
            <person name="Porat I."/>
            <person name="Reich C."/>
            <person name="Ulrich L.E."/>
            <person name="Elkins J.G."/>
            <person name="Mavromatis K."/>
            <person name="Lykidis A."/>
            <person name="Kim E."/>
            <person name="Thompson L.S."/>
            <person name="Nolan M."/>
            <person name="Land M."/>
            <person name="Copeland A."/>
            <person name="Lapidus A."/>
            <person name="Lucas S."/>
            <person name="Detter C."/>
            <person name="Zhulin I.B."/>
            <person name="Olsen G.J."/>
            <person name="Whitman W."/>
            <person name="Mukhopadhyay B."/>
            <person name="Bristow J."/>
            <person name="Kyrpides N."/>
        </authorList>
    </citation>
    <scope>NUCLEOTIDE SEQUENCE [LARGE SCALE GENOMIC DNA]</scope>
    <source>
        <strain evidence="3">DSM 2475 / Hrk 5</strain>
    </source>
</reference>
<dbReference type="eggNOG" id="arCOG00302">
    <property type="taxonomic scope" value="Archaea"/>
</dbReference>
<dbReference type="Proteomes" id="UP000000641">
    <property type="component" value="Chromosome"/>
</dbReference>
<dbReference type="KEGG" id="tpe:Tpen_1431"/>
<dbReference type="SMART" id="SM00481">
    <property type="entry name" value="POLIIIAc"/>
    <property type="match status" value="1"/>
</dbReference>
<feature type="domain" description="Polymerase/histidinol phosphatase N-terminal" evidence="1">
    <location>
        <begin position="143"/>
        <end position="206"/>
    </location>
</feature>
<dbReference type="Gene3D" id="3.20.20.140">
    <property type="entry name" value="Metal-dependent hydrolases"/>
    <property type="match status" value="1"/>
</dbReference>
<dbReference type="GO" id="GO:0004534">
    <property type="term" value="F:5'-3' RNA exonuclease activity"/>
    <property type="evidence" value="ECO:0007669"/>
    <property type="project" value="TreeGrafter"/>
</dbReference>
<dbReference type="NCBIfam" id="NF038032">
    <property type="entry name" value="CehA_McbA_metalo"/>
    <property type="match status" value="1"/>
</dbReference>
<dbReference type="STRING" id="368408.Tpen_1431"/>
<accession>A1S048</accession>
<keyword evidence="3" id="KW-1185">Reference proteome</keyword>
<evidence type="ECO:0000313" key="3">
    <source>
        <dbReference type="Proteomes" id="UP000000641"/>
    </source>
</evidence>
<evidence type="ECO:0000259" key="1">
    <source>
        <dbReference type="SMART" id="SM00481"/>
    </source>
</evidence>
<dbReference type="Pfam" id="PF02811">
    <property type="entry name" value="PHP"/>
    <property type="match status" value="1"/>
</dbReference>
<dbReference type="PANTHER" id="PTHR42924:SF3">
    <property type="entry name" value="POLYMERASE_HISTIDINOL PHOSPHATASE N-TERMINAL DOMAIN-CONTAINING PROTEIN"/>
    <property type="match status" value="1"/>
</dbReference>